<comment type="caution">
    <text evidence="2">The sequence shown here is derived from an EMBL/GenBank/DDBJ whole genome shotgun (WGS) entry which is preliminary data.</text>
</comment>
<gene>
    <name evidence="2" type="ORF">ACFQRL_13395</name>
</gene>
<dbReference type="Proteomes" id="UP001596507">
    <property type="component" value="Unassembled WGS sequence"/>
</dbReference>
<evidence type="ECO:0000256" key="1">
    <source>
        <dbReference type="SAM" id="Phobius"/>
    </source>
</evidence>
<feature type="transmembrane region" description="Helical" evidence="1">
    <location>
        <begin position="28"/>
        <end position="49"/>
    </location>
</feature>
<dbReference type="PANTHER" id="PTHR36974:SF1">
    <property type="entry name" value="DOXX FAMILY MEMBRANE PROTEIN"/>
    <property type="match status" value="1"/>
</dbReference>
<protein>
    <recommendedName>
        <fullName evidence="4">DoxX family protein</fullName>
    </recommendedName>
</protein>
<feature type="transmembrane region" description="Helical" evidence="1">
    <location>
        <begin position="131"/>
        <end position="150"/>
    </location>
</feature>
<evidence type="ECO:0008006" key="4">
    <source>
        <dbReference type="Google" id="ProtNLM"/>
    </source>
</evidence>
<evidence type="ECO:0000313" key="3">
    <source>
        <dbReference type="Proteomes" id="UP001596507"/>
    </source>
</evidence>
<dbReference type="RefSeq" id="WP_262874863.1">
    <property type="nucleotide sequence ID" value="NZ_BAABKW010000013.1"/>
</dbReference>
<accession>A0ABW2HF56</accession>
<name>A0ABW2HF56_9MICO</name>
<feature type="transmembrane region" description="Helical" evidence="1">
    <location>
        <begin position="98"/>
        <end position="119"/>
    </location>
</feature>
<evidence type="ECO:0000313" key="2">
    <source>
        <dbReference type="EMBL" id="MFC7269953.1"/>
    </source>
</evidence>
<feature type="transmembrane region" description="Helical" evidence="1">
    <location>
        <begin position="69"/>
        <end position="92"/>
    </location>
</feature>
<keyword evidence="3" id="KW-1185">Reference proteome</keyword>
<keyword evidence="1" id="KW-0472">Membrane</keyword>
<dbReference type="PANTHER" id="PTHR36974">
    <property type="entry name" value="MEMBRANE PROTEIN-RELATED"/>
    <property type="match status" value="1"/>
</dbReference>
<keyword evidence="1" id="KW-0812">Transmembrane</keyword>
<organism evidence="2 3">
    <name type="scientific">Microbacterium fluvii</name>
    <dbReference type="NCBI Taxonomy" id="415215"/>
    <lineage>
        <taxon>Bacteria</taxon>
        <taxon>Bacillati</taxon>
        <taxon>Actinomycetota</taxon>
        <taxon>Actinomycetes</taxon>
        <taxon>Micrococcales</taxon>
        <taxon>Microbacteriaceae</taxon>
        <taxon>Microbacterium</taxon>
    </lineage>
</organism>
<reference evidence="3" key="1">
    <citation type="journal article" date="2019" name="Int. J. Syst. Evol. Microbiol.">
        <title>The Global Catalogue of Microorganisms (GCM) 10K type strain sequencing project: providing services to taxonomists for standard genome sequencing and annotation.</title>
        <authorList>
            <consortium name="The Broad Institute Genomics Platform"/>
            <consortium name="The Broad Institute Genome Sequencing Center for Infectious Disease"/>
            <person name="Wu L."/>
            <person name="Ma J."/>
        </authorList>
    </citation>
    <scope>NUCLEOTIDE SEQUENCE [LARGE SCALE GENOMIC DNA]</scope>
    <source>
        <strain evidence="3">CGMCC 1.15772</strain>
    </source>
</reference>
<keyword evidence="1" id="KW-1133">Transmembrane helix</keyword>
<sequence>MAPLVTLVVVTAAARLVGLTGVTYVDTWPEALAVGLAAMFLLTASAHFARPRRAGLIAIVPPAIPRPGLVVTATGLLEIAGAIGLLVSPTWIAGIRTAAAICLALLLLVLFPANVYAARARRHPDAPHTPLVPRTLMQVAFVAAAVVVAVTA</sequence>
<proteinExistence type="predicted"/>
<dbReference type="EMBL" id="JBHTBE010000003">
    <property type="protein sequence ID" value="MFC7269953.1"/>
    <property type="molecule type" value="Genomic_DNA"/>
</dbReference>